<dbReference type="AlphaFoldDB" id="A0A392P0K1"/>
<evidence type="ECO:0000313" key="2">
    <source>
        <dbReference type="Proteomes" id="UP000265520"/>
    </source>
</evidence>
<accession>A0A392P0K1</accession>
<organism evidence="1 2">
    <name type="scientific">Trifolium medium</name>
    <dbReference type="NCBI Taxonomy" id="97028"/>
    <lineage>
        <taxon>Eukaryota</taxon>
        <taxon>Viridiplantae</taxon>
        <taxon>Streptophyta</taxon>
        <taxon>Embryophyta</taxon>
        <taxon>Tracheophyta</taxon>
        <taxon>Spermatophyta</taxon>
        <taxon>Magnoliopsida</taxon>
        <taxon>eudicotyledons</taxon>
        <taxon>Gunneridae</taxon>
        <taxon>Pentapetalae</taxon>
        <taxon>rosids</taxon>
        <taxon>fabids</taxon>
        <taxon>Fabales</taxon>
        <taxon>Fabaceae</taxon>
        <taxon>Papilionoideae</taxon>
        <taxon>50 kb inversion clade</taxon>
        <taxon>NPAAA clade</taxon>
        <taxon>Hologalegina</taxon>
        <taxon>IRL clade</taxon>
        <taxon>Trifolieae</taxon>
        <taxon>Trifolium</taxon>
    </lineage>
</organism>
<sequence length="33" mass="3269">LSSDLSIGVTAGTTPPPVDVAAQDDGLLAINLF</sequence>
<reference evidence="1 2" key="1">
    <citation type="journal article" date="2018" name="Front. Plant Sci.">
        <title>Red Clover (Trifolium pratense) and Zigzag Clover (T. medium) - A Picture of Genomic Similarities and Differences.</title>
        <authorList>
            <person name="Dluhosova J."/>
            <person name="Istvanek J."/>
            <person name="Nedelnik J."/>
            <person name="Repkova J."/>
        </authorList>
    </citation>
    <scope>NUCLEOTIDE SEQUENCE [LARGE SCALE GENOMIC DNA]</scope>
    <source>
        <strain evidence="2">cv. 10/8</strain>
        <tissue evidence="1">Leaf</tissue>
    </source>
</reference>
<evidence type="ECO:0000313" key="1">
    <source>
        <dbReference type="EMBL" id="MCI04886.1"/>
    </source>
</evidence>
<keyword evidence="2" id="KW-1185">Reference proteome</keyword>
<name>A0A392P0K1_9FABA</name>
<protein>
    <submittedName>
        <fullName evidence="1">Uncharacterized protein</fullName>
    </submittedName>
</protein>
<dbReference type="Proteomes" id="UP000265520">
    <property type="component" value="Unassembled WGS sequence"/>
</dbReference>
<dbReference type="EMBL" id="LXQA010056850">
    <property type="protein sequence ID" value="MCI04886.1"/>
    <property type="molecule type" value="Genomic_DNA"/>
</dbReference>
<feature type="non-terminal residue" evidence="1">
    <location>
        <position position="1"/>
    </location>
</feature>
<comment type="caution">
    <text evidence="1">The sequence shown here is derived from an EMBL/GenBank/DDBJ whole genome shotgun (WGS) entry which is preliminary data.</text>
</comment>
<proteinExistence type="predicted"/>